<feature type="non-terminal residue" evidence="1">
    <location>
        <position position="1"/>
    </location>
</feature>
<dbReference type="OrthoDB" id="1698982at2759"/>
<dbReference type="AlphaFoldDB" id="A0A9D3UXB4"/>
<evidence type="ECO:0000313" key="2">
    <source>
        <dbReference type="Proteomes" id="UP000828251"/>
    </source>
</evidence>
<dbReference type="EMBL" id="JAIQCV010000009">
    <property type="protein sequence ID" value="KAH1064157.1"/>
    <property type="molecule type" value="Genomic_DNA"/>
</dbReference>
<evidence type="ECO:0000313" key="1">
    <source>
        <dbReference type="EMBL" id="KAH1064157.1"/>
    </source>
</evidence>
<accession>A0A9D3UXB4</accession>
<name>A0A9D3UXB4_9ROSI</name>
<proteinExistence type="predicted"/>
<dbReference type="PANTHER" id="PTHR34676">
    <property type="entry name" value="DUF4219 DOMAIN-CONTAINING PROTEIN-RELATED"/>
    <property type="match status" value="1"/>
</dbReference>
<sequence length="64" mass="7507">IWDNLVIAHEKTSQLKESNIGILTLDYELFKMKLGESIKEMFGKFTYIIKDLKPLRKSYPNKGM</sequence>
<gene>
    <name evidence="1" type="ORF">J1N35_029144</name>
</gene>
<dbReference type="PANTHER" id="PTHR34676:SF8">
    <property type="entry name" value="TRANSMEMBRANE PROTEIN"/>
    <property type="match status" value="1"/>
</dbReference>
<feature type="non-terminal residue" evidence="1">
    <location>
        <position position="64"/>
    </location>
</feature>
<dbReference type="Pfam" id="PF14223">
    <property type="entry name" value="Retrotran_gag_2"/>
    <property type="match status" value="1"/>
</dbReference>
<protein>
    <submittedName>
        <fullName evidence="1">Uncharacterized protein</fullName>
    </submittedName>
</protein>
<organism evidence="1 2">
    <name type="scientific">Gossypium stocksii</name>
    <dbReference type="NCBI Taxonomy" id="47602"/>
    <lineage>
        <taxon>Eukaryota</taxon>
        <taxon>Viridiplantae</taxon>
        <taxon>Streptophyta</taxon>
        <taxon>Embryophyta</taxon>
        <taxon>Tracheophyta</taxon>
        <taxon>Spermatophyta</taxon>
        <taxon>Magnoliopsida</taxon>
        <taxon>eudicotyledons</taxon>
        <taxon>Gunneridae</taxon>
        <taxon>Pentapetalae</taxon>
        <taxon>rosids</taxon>
        <taxon>malvids</taxon>
        <taxon>Malvales</taxon>
        <taxon>Malvaceae</taxon>
        <taxon>Malvoideae</taxon>
        <taxon>Gossypium</taxon>
    </lineage>
</organism>
<dbReference type="Proteomes" id="UP000828251">
    <property type="component" value="Unassembled WGS sequence"/>
</dbReference>
<reference evidence="1 2" key="1">
    <citation type="journal article" date="2021" name="Plant Biotechnol. J.">
        <title>Multi-omics assisted identification of the key and species-specific regulatory components of drought-tolerant mechanisms in Gossypium stocksii.</title>
        <authorList>
            <person name="Yu D."/>
            <person name="Ke L."/>
            <person name="Zhang D."/>
            <person name="Wu Y."/>
            <person name="Sun Y."/>
            <person name="Mei J."/>
            <person name="Sun J."/>
            <person name="Sun Y."/>
        </authorList>
    </citation>
    <scope>NUCLEOTIDE SEQUENCE [LARGE SCALE GENOMIC DNA]</scope>
    <source>
        <strain evidence="2">cv. E1</strain>
        <tissue evidence="1">Leaf</tissue>
    </source>
</reference>
<comment type="caution">
    <text evidence="1">The sequence shown here is derived from an EMBL/GenBank/DDBJ whole genome shotgun (WGS) entry which is preliminary data.</text>
</comment>
<keyword evidence="2" id="KW-1185">Reference proteome</keyword>